<reference evidence="1" key="1">
    <citation type="submission" date="2023-06" db="EMBL/GenBank/DDBJ databases">
        <authorList>
            <person name="Kurt Z."/>
        </authorList>
    </citation>
    <scope>NUCLEOTIDE SEQUENCE</scope>
</reference>
<dbReference type="EMBL" id="CAXDID020000299">
    <property type="protein sequence ID" value="CAL6073177.1"/>
    <property type="molecule type" value="Genomic_DNA"/>
</dbReference>
<protein>
    <submittedName>
        <fullName evidence="2">Hypothetical_protein</fullName>
    </submittedName>
</protein>
<accession>A0AA86Q4I7</accession>
<dbReference type="EMBL" id="CATOUU010000745">
    <property type="protein sequence ID" value="CAI9945484.1"/>
    <property type="molecule type" value="Genomic_DNA"/>
</dbReference>
<dbReference type="AlphaFoldDB" id="A0AA86Q4I7"/>
<keyword evidence="3" id="KW-1185">Reference proteome</keyword>
<evidence type="ECO:0000313" key="1">
    <source>
        <dbReference type="EMBL" id="CAI9945484.1"/>
    </source>
</evidence>
<evidence type="ECO:0000313" key="2">
    <source>
        <dbReference type="EMBL" id="CAL6073177.1"/>
    </source>
</evidence>
<evidence type="ECO:0000313" key="3">
    <source>
        <dbReference type="Proteomes" id="UP001642409"/>
    </source>
</evidence>
<gene>
    <name evidence="1" type="ORF">HINF_LOCUS33129</name>
    <name evidence="2" type="ORF">HINF_LOCUS55979</name>
</gene>
<sequence>MSNVVCICFALVCQQNENNSCFFTDSKIPVYKTFSVLKMQHQNLSSNSNESQSVFNHFTSSFRRARGMITNVEVTVNNKVQLYRILKDFPLLMKCSFLSEQLMIPQWIQMQSIPFLLKVLGTADCEHDQCVGFRMQSTGCQFNNCRRQLMFCKQHFKLCPINKEYKSVDYKQAESLMAFVNAVIDIIL</sequence>
<reference evidence="2 3" key="2">
    <citation type="submission" date="2024-07" db="EMBL/GenBank/DDBJ databases">
        <authorList>
            <person name="Akdeniz Z."/>
        </authorList>
    </citation>
    <scope>NUCLEOTIDE SEQUENCE [LARGE SCALE GENOMIC DNA]</scope>
</reference>
<comment type="caution">
    <text evidence="1">The sequence shown here is derived from an EMBL/GenBank/DDBJ whole genome shotgun (WGS) entry which is preliminary data.</text>
</comment>
<name>A0AA86Q4I7_9EUKA</name>
<dbReference type="Proteomes" id="UP001642409">
    <property type="component" value="Unassembled WGS sequence"/>
</dbReference>
<organism evidence="1">
    <name type="scientific">Hexamita inflata</name>
    <dbReference type="NCBI Taxonomy" id="28002"/>
    <lineage>
        <taxon>Eukaryota</taxon>
        <taxon>Metamonada</taxon>
        <taxon>Diplomonadida</taxon>
        <taxon>Hexamitidae</taxon>
        <taxon>Hexamitinae</taxon>
        <taxon>Hexamita</taxon>
    </lineage>
</organism>
<proteinExistence type="predicted"/>